<dbReference type="EMBL" id="JAHQIW010003596">
    <property type="protein sequence ID" value="KAJ1359313.1"/>
    <property type="molecule type" value="Genomic_DNA"/>
</dbReference>
<keyword evidence="3" id="KW-1185">Reference proteome</keyword>
<feature type="compositionally biased region" description="Basic and acidic residues" evidence="1">
    <location>
        <begin position="29"/>
        <end position="41"/>
    </location>
</feature>
<evidence type="ECO:0000313" key="2">
    <source>
        <dbReference type="EMBL" id="KAJ1359313.1"/>
    </source>
</evidence>
<dbReference type="AlphaFoldDB" id="A0AAD5MP61"/>
<comment type="caution">
    <text evidence="2">The sequence shown here is derived from an EMBL/GenBank/DDBJ whole genome shotgun (WGS) entry which is preliminary data.</text>
</comment>
<gene>
    <name evidence="2" type="ORF">KIN20_018006</name>
</gene>
<feature type="region of interest" description="Disordered" evidence="1">
    <location>
        <begin position="29"/>
        <end position="71"/>
    </location>
</feature>
<feature type="compositionally biased region" description="Basic and acidic residues" evidence="1">
    <location>
        <begin position="61"/>
        <end position="71"/>
    </location>
</feature>
<accession>A0AAD5MP61</accession>
<dbReference type="Proteomes" id="UP001196413">
    <property type="component" value="Unassembled WGS sequence"/>
</dbReference>
<reference evidence="2" key="1">
    <citation type="submission" date="2021-06" db="EMBL/GenBank/DDBJ databases">
        <title>Parelaphostrongylus tenuis whole genome reference sequence.</title>
        <authorList>
            <person name="Garwood T.J."/>
            <person name="Larsen P.A."/>
            <person name="Fountain-Jones N.M."/>
            <person name="Garbe J.R."/>
            <person name="Macchietto M.G."/>
            <person name="Kania S.A."/>
            <person name="Gerhold R.W."/>
            <person name="Richards J.E."/>
            <person name="Wolf T.M."/>
        </authorList>
    </citation>
    <scope>NUCLEOTIDE SEQUENCE</scope>
    <source>
        <strain evidence="2">MNPRO001-30</strain>
        <tissue evidence="2">Meninges</tissue>
    </source>
</reference>
<proteinExistence type="predicted"/>
<evidence type="ECO:0000313" key="3">
    <source>
        <dbReference type="Proteomes" id="UP001196413"/>
    </source>
</evidence>
<organism evidence="2 3">
    <name type="scientific">Parelaphostrongylus tenuis</name>
    <name type="common">Meningeal worm</name>
    <dbReference type="NCBI Taxonomy" id="148309"/>
    <lineage>
        <taxon>Eukaryota</taxon>
        <taxon>Metazoa</taxon>
        <taxon>Ecdysozoa</taxon>
        <taxon>Nematoda</taxon>
        <taxon>Chromadorea</taxon>
        <taxon>Rhabditida</taxon>
        <taxon>Rhabditina</taxon>
        <taxon>Rhabditomorpha</taxon>
        <taxon>Strongyloidea</taxon>
        <taxon>Metastrongylidae</taxon>
        <taxon>Parelaphostrongylus</taxon>
    </lineage>
</organism>
<sequence>MHEYVCLMGGGWLVGHTRVAKQWGIDRQLARRDMEMTDGRRRNPRTSMTDHGKRAHRRGSDRRDSTVSDSK</sequence>
<name>A0AAD5MP61_PARTN</name>
<evidence type="ECO:0000256" key="1">
    <source>
        <dbReference type="SAM" id="MobiDB-lite"/>
    </source>
</evidence>
<protein>
    <submittedName>
        <fullName evidence="2">Uncharacterized protein</fullName>
    </submittedName>
</protein>